<accession>A0A7V4XS71</accession>
<comment type="subcellular location">
    <subcellularLocation>
        <location evidence="1">Cell outer membrane</location>
    </subcellularLocation>
</comment>
<name>A0A7V4XS71_9BACT</name>
<dbReference type="SUPFAM" id="SSF56935">
    <property type="entry name" value="Porins"/>
    <property type="match status" value="1"/>
</dbReference>
<evidence type="ECO:0000313" key="6">
    <source>
        <dbReference type="EMBL" id="HGY94115.1"/>
    </source>
</evidence>
<dbReference type="Gene3D" id="2.60.40.1120">
    <property type="entry name" value="Carboxypeptidase-like, regulatory domain"/>
    <property type="match status" value="1"/>
</dbReference>
<dbReference type="Pfam" id="PF13620">
    <property type="entry name" value="CarboxypepD_reg"/>
    <property type="match status" value="1"/>
</dbReference>
<feature type="signal peptide" evidence="4">
    <location>
        <begin position="1"/>
        <end position="22"/>
    </location>
</feature>
<reference evidence="6" key="1">
    <citation type="journal article" date="2020" name="mSystems">
        <title>Genome- and Community-Level Interaction Insights into Carbon Utilization and Element Cycling Functions of Hydrothermarchaeota in Hydrothermal Sediment.</title>
        <authorList>
            <person name="Zhou Z."/>
            <person name="Liu Y."/>
            <person name="Xu W."/>
            <person name="Pan J."/>
            <person name="Luo Z.H."/>
            <person name="Li M."/>
        </authorList>
    </citation>
    <scope>NUCLEOTIDE SEQUENCE [LARGE SCALE GENOMIC DNA]</scope>
    <source>
        <strain evidence="6">SpSt-855</strain>
    </source>
</reference>
<feature type="domain" description="TonB-dependent transporter Oar-like beta-barrel" evidence="5">
    <location>
        <begin position="240"/>
        <end position="1137"/>
    </location>
</feature>
<evidence type="ECO:0000256" key="2">
    <source>
        <dbReference type="ARBA" id="ARBA00023136"/>
    </source>
</evidence>
<dbReference type="GO" id="GO:0009279">
    <property type="term" value="C:cell outer membrane"/>
    <property type="evidence" value="ECO:0007669"/>
    <property type="project" value="UniProtKB-SubCell"/>
</dbReference>
<comment type="caution">
    <text evidence="6">The sequence shown here is derived from an EMBL/GenBank/DDBJ whole genome shotgun (WGS) entry which is preliminary data.</text>
</comment>
<evidence type="ECO:0000256" key="4">
    <source>
        <dbReference type="SAM" id="SignalP"/>
    </source>
</evidence>
<sequence>MWKHIRAGLAVAALMSGAVAFAQSTNSGDITGTVTDTTGAVIPGVTVTVKDVDKQVMHTYMTNGAGVYDTNSIVPDHYLVTFTKDGFQTYVRGPITVTVGTTQLNAKLNVGSSAQKVVVTTNVPLLDTADGAASDTLEAKTMAKLPQTGQPPDWQAFIWLQPGAAGAPENASTANAPGAGAISINGNLPFETVLQDGATTTLPMSQNSDVTIFETTAEVKVSATAFSAQYGVGNVIYNQITKGGGSRFHGVGYEYFQNNALNAYPYEFGAQNVTQPPLHYNNFGVSVSGPIIPHKVFFYFDYDKTINKGGSVNFTTVPTDAVRNGDFTAAGLPTLYDPTTQMVMTSGNCTYTGSQYKNGVLTIPAPCVQRKSFISEYGSNKIPAQMIDPVAQAIEKYYPEPNQPGNVSSGVPQNNYAYVSPTNNPFTKYFGRLDWDISPKNRLTISETDGDNPQIGFSPVCPINCGSEDVSRDNAQISDVWTVNDHLINEARFGFTDQLNFFIPDTYGKGFPAKLGLTQAVADTFPNVSTSPYYGLGSATNAVYKEFVFDPSDVVTMVLGRHVLHFGGEFLVERADSTAWGNINAGNLSFNGYYTAEGGQATQSENGAAYADFLLGQENSWSSLNTPEYGARQKLPQMFIQDDWKVRPNLTLNLGLRWQGNTGWSEVHGNETVFDPNVINPANNQAGAMWYGFSKANGRTQLIAPKYNTFLPRFGFSWQPVENTVLRGGFGVYASTWSEDTYGAGMGSAFGKSGGYSDNTSGICPVVQLNANGQSPDTTDPGCGVMANGMSYNDKSILSTYLSSPTTPDARNGQPVSYNMYHTPVPLNYQWQLQLQRQIGLNYAASLAYVGNHGENLPFPVDINQVPESKLAPNDYPNGQPYPLYQQITGSTNNAVSNYNALQAELRKRMTDGFEFDVNYTWSHFLDDQDSSGWGSRGGYQNYQNAFDPSANYSNSNFDIRNMFKGQAIYQLPFGRGRAFLNKSALLDEVVGGWQTSFTFVVQSGNPISITTGGNNSSYNQSGAYTQFANLVGNYHLQGSTKSRLKEWYNLNAFAVPANATYGNFRRNIVTGPGLSELNASLGKTFDLWPSRNVKFELRCDATNVLNHASFGQPGNNAIGKNQSAQITGTTVGGRQVELYGRISF</sequence>
<dbReference type="InterPro" id="IPR036942">
    <property type="entry name" value="Beta-barrel_TonB_sf"/>
</dbReference>
<dbReference type="EMBL" id="DTKL01000030">
    <property type="protein sequence ID" value="HGY94115.1"/>
    <property type="molecule type" value="Genomic_DNA"/>
</dbReference>
<keyword evidence="2" id="KW-0472">Membrane</keyword>
<keyword evidence="4" id="KW-0732">Signal</keyword>
<keyword evidence="6" id="KW-0675">Receptor</keyword>
<dbReference type="SUPFAM" id="SSF49464">
    <property type="entry name" value="Carboxypeptidase regulatory domain-like"/>
    <property type="match status" value="1"/>
</dbReference>
<gene>
    <name evidence="6" type="ORF">ENW50_05445</name>
</gene>
<dbReference type="Pfam" id="PF25183">
    <property type="entry name" value="OMP_b-brl_4"/>
    <property type="match status" value="1"/>
</dbReference>
<dbReference type="InterPro" id="IPR057601">
    <property type="entry name" value="Oar-like_b-barrel"/>
</dbReference>
<dbReference type="InterPro" id="IPR008969">
    <property type="entry name" value="CarboxyPept-like_regulatory"/>
</dbReference>
<organism evidence="6">
    <name type="scientific">Acidobacterium capsulatum</name>
    <dbReference type="NCBI Taxonomy" id="33075"/>
    <lineage>
        <taxon>Bacteria</taxon>
        <taxon>Pseudomonadati</taxon>
        <taxon>Acidobacteriota</taxon>
        <taxon>Terriglobia</taxon>
        <taxon>Terriglobales</taxon>
        <taxon>Acidobacteriaceae</taxon>
        <taxon>Acidobacterium</taxon>
    </lineage>
</organism>
<feature type="chain" id="PRO_5031260170" evidence="4">
    <location>
        <begin position="23"/>
        <end position="1145"/>
    </location>
</feature>
<protein>
    <submittedName>
        <fullName evidence="6">TonB-dependent receptor</fullName>
    </submittedName>
</protein>
<proteinExistence type="predicted"/>
<evidence type="ECO:0000256" key="1">
    <source>
        <dbReference type="ARBA" id="ARBA00004442"/>
    </source>
</evidence>
<keyword evidence="3" id="KW-0998">Cell outer membrane</keyword>
<evidence type="ECO:0000259" key="5">
    <source>
        <dbReference type="Pfam" id="PF25183"/>
    </source>
</evidence>
<dbReference type="Gene3D" id="2.40.170.20">
    <property type="entry name" value="TonB-dependent receptor, beta-barrel domain"/>
    <property type="match status" value="1"/>
</dbReference>
<dbReference type="AlphaFoldDB" id="A0A7V4XS71"/>
<evidence type="ECO:0000256" key="3">
    <source>
        <dbReference type="ARBA" id="ARBA00023237"/>
    </source>
</evidence>